<dbReference type="SMART" id="SM00025">
    <property type="entry name" value="Pumilio"/>
    <property type="match status" value="6"/>
</dbReference>
<dbReference type="InterPro" id="IPR001313">
    <property type="entry name" value="Pumilio_RNA-bd_rpt"/>
</dbReference>
<keyword evidence="6" id="KW-1185">Reference proteome</keyword>
<feature type="repeat" description="Pumilio" evidence="3">
    <location>
        <begin position="862"/>
        <end position="903"/>
    </location>
</feature>
<feature type="repeat" description="Pumilio" evidence="3">
    <location>
        <begin position="826"/>
        <end position="861"/>
    </location>
</feature>
<protein>
    <submittedName>
        <fullName evidence="5">Nucleic acid binding protein NABP</fullName>
    </submittedName>
</protein>
<name>A0A9E7JGJ7_9LILI</name>
<dbReference type="Gene3D" id="1.25.10.10">
    <property type="entry name" value="Leucine-rich Repeat Variant"/>
    <property type="match status" value="2"/>
</dbReference>
<evidence type="ECO:0000313" key="6">
    <source>
        <dbReference type="Proteomes" id="UP001055439"/>
    </source>
</evidence>
<dbReference type="GO" id="GO:0006417">
    <property type="term" value="P:regulation of translation"/>
    <property type="evidence" value="ECO:0007669"/>
    <property type="project" value="UniProtKB-KW"/>
</dbReference>
<feature type="repeat" description="Pumilio" evidence="3">
    <location>
        <begin position="716"/>
        <end position="751"/>
    </location>
</feature>
<dbReference type="InterPro" id="IPR011989">
    <property type="entry name" value="ARM-like"/>
</dbReference>
<feature type="domain" description="PUM-HD" evidence="4">
    <location>
        <begin position="570"/>
        <end position="929"/>
    </location>
</feature>
<dbReference type="PANTHER" id="PTHR12537:SF187">
    <property type="entry name" value="OS04G0276200 PROTEIN"/>
    <property type="match status" value="1"/>
</dbReference>
<dbReference type="AlphaFoldDB" id="A0A9E7JGJ7"/>
<dbReference type="CDD" id="cd07920">
    <property type="entry name" value="Pumilio"/>
    <property type="match status" value="1"/>
</dbReference>
<dbReference type="PROSITE" id="PS50302">
    <property type="entry name" value="PUM"/>
    <property type="match status" value="6"/>
</dbReference>
<dbReference type="SUPFAM" id="SSF48371">
    <property type="entry name" value="ARM repeat"/>
    <property type="match status" value="1"/>
</dbReference>
<keyword evidence="2" id="KW-0810">Translation regulation</keyword>
<feature type="repeat" description="Pumilio" evidence="3">
    <location>
        <begin position="680"/>
        <end position="715"/>
    </location>
</feature>
<gene>
    <name evidence="5" type="ORF">MUK42_05561</name>
</gene>
<accession>A0A9E7JGJ7</accession>
<evidence type="ECO:0000256" key="2">
    <source>
        <dbReference type="ARBA" id="ARBA00022845"/>
    </source>
</evidence>
<dbReference type="GO" id="GO:0003729">
    <property type="term" value="F:mRNA binding"/>
    <property type="evidence" value="ECO:0007669"/>
    <property type="project" value="TreeGrafter"/>
</dbReference>
<dbReference type="InterPro" id="IPR033133">
    <property type="entry name" value="PUM-HD"/>
</dbReference>
<dbReference type="Proteomes" id="UP001055439">
    <property type="component" value="Chromosome 10"/>
</dbReference>
<dbReference type="Pfam" id="PF07990">
    <property type="entry name" value="NABP"/>
    <property type="match status" value="1"/>
</dbReference>
<dbReference type="PROSITE" id="PS50303">
    <property type="entry name" value="PUM_HD"/>
    <property type="match status" value="1"/>
</dbReference>
<feature type="repeat" description="Pumilio" evidence="3">
    <location>
        <begin position="790"/>
        <end position="825"/>
    </location>
</feature>
<feature type="repeat" description="Pumilio" evidence="3">
    <location>
        <begin position="752"/>
        <end position="788"/>
    </location>
</feature>
<evidence type="ECO:0000259" key="4">
    <source>
        <dbReference type="PROSITE" id="PS50303"/>
    </source>
</evidence>
<proteinExistence type="predicted"/>
<dbReference type="GO" id="GO:0005737">
    <property type="term" value="C:cytoplasm"/>
    <property type="evidence" value="ECO:0007669"/>
    <property type="project" value="TreeGrafter"/>
</dbReference>
<organism evidence="5 6">
    <name type="scientific">Musa troglodytarum</name>
    <name type="common">fe'i banana</name>
    <dbReference type="NCBI Taxonomy" id="320322"/>
    <lineage>
        <taxon>Eukaryota</taxon>
        <taxon>Viridiplantae</taxon>
        <taxon>Streptophyta</taxon>
        <taxon>Embryophyta</taxon>
        <taxon>Tracheophyta</taxon>
        <taxon>Spermatophyta</taxon>
        <taxon>Magnoliopsida</taxon>
        <taxon>Liliopsida</taxon>
        <taxon>Zingiberales</taxon>
        <taxon>Musaceae</taxon>
        <taxon>Musa</taxon>
    </lineage>
</organism>
<sequence length="977" mass="106659">MLSEMGVRSMIGSGGDAFNVEDLEGLGMLLREQRRQEASDRERELNIFRSGSAPPTVEGSLTAVGGLFGLEFGANVPDLPESKHGDGSLSEEELRSNPAYLSYYYSHVNLNPRLPPPVLSKEDWRSTQRLQVGRSVIEEIGERRKESRWEEQGHISLFSQQPLFNPQEHAVESRKVPGSGEWLDKPGDEPIRLPLGRQRSFADVLQFVKSYLQVLPDLIATVATGTKTCDSGCKTPISIHPSRPQSRNAYANGLEALGSSDSQLSLNNDISALGRQQPGEYVLSVDGLPHSFASVGSSSHMKSTTPDPQLVARAPSPCLPPFGLNVGANIQKDKDNLSAIVDSDDLIAAISGFSLSTDGAVAAENTSRTELQSELDDHHKFLFDSLTNQESIRTRAIMKDSDPQSLIIPSLSHSLKASFPDSTAEGQVEIRNLSSRVGHPTEPHKATISSVKSYVKSPSSPLVANPGGSPGHYQNLESVAAAFAGSSGLSAYSVNPAFPLMLQNHVSTGALPPSFGSGAAASAIASLTMDSMVSGGGILAPSSLAGLADLQNLSQFGNQSAIAALQTPPSDPLYLQYLKAAEYTAQVAASYGDPSMERGYMSNSHAELLGVQNAYIESLLQSQKQYDPRFLPNLGQIDSPVGPGSPLKLGEHYTQFPYGLRNLNGEEFKNNKTRCFELAEITGHVVEFSTDQYGSRFIQQKLETATNEEKNMVFEEIMPHALSLMTDVFGNYVVQKFFEHGSTAQRRKLSDQLNRHVLALSLQMYGCRVIQKRVLEHCDDPNTQQIVMGEILQSVSLLAQDQYGNYVVQHVLEHGKPSERSAIIKKLAGQIVQMSLQKFASNVVEKCLTFGSLEERQILVNEMLGSTDENEPLQAMMKDQFGNYVVQKVLETCDDQQRELILSRIKVHLNALKKYTYGKHIVARVEKLVAAGDSSVASSALSELFYFFVVLQNGGSDSRPSMRLQLLENDIVQLRLA</sequence>
<keyword evidence="1" id="KW-0677">Repeat</keyword>
<dbReference type="OrthoDB" id="668540at2759"/>
<evidence type="ECO:0000256" key="3">
    <source>
        <dbReference type="PROSITE-ProRule" id="PRU00317"/>
    </source>
</evidence>
<evidence type="ECO:0000313" key="5">
    <source>
        <dbReference type="EMBL" id="URD80338.1"/>
    </source>
</evidence>
<dbReference type="Pfam" id="PF00806">
    <property type="entry name" value="PUF"/>
    <property type="match status" value="6"/>
</dbReference>
<dbReference type="InterPro" id="IPR033712">
    <property type="entry name" value="Pumilio_RNA-bd"/>
</dbReference>
<dbReference type="EMBL" id="CP097503">
    <property type="protein sequence ID" value="URD80338.1"/>
    <property type="molecule type" value="Genomic_DNA"/>
</dbReference>
<dbReference type="PANTHER" id="PTHR12537">
    <property type="entry name" value="RNA BINDING PROTEIN PUMILIO-RELATED"/>
    <property type="match status" value="1"/>
</dbReference>
<reference evidence="5" key="1">
    <citation type="submission" date="2022-05" db="EMBL/GenBank/DDBJ databases">
        <title>The Musa troglodytarum L. genome provides insights into the mechanism of non-climacteric behaviour and enrichment of carotenoids.</title>
        <authorList>
            <person name="Wang J."/>
        </authorList>
    </citation>
    <scope>NUCLEOTIDE SEQUENCE</scope>
    <source>
        <tissue evidence="5">Leaf</tissue>
    </source>
</reference>
<dbReference type="InterPro" id="IPR012940">
    <property type="entry name" value="NABP"/>
</dbReference>
<evidence type="ECO:0000256" key="1">
    <source>
        <dbReference type="ARBA" id="ARBA00022737"/>
    </source>
</evidence>
<dbReference type="InterPro" id="IPR016024">
    <property type="entry name" value="ARM-type_fold"/>
</dbReference>